<dbReference type="GeneID" id="87825149"/>
<keyword evidence="2" id="KW-1185">Reference proteome</keyword>
<reference evidence="1" key="1">
    <citation type="journal article" date="2023" name="Mol. Phylogenet. Evol.">
        <title>Genome-scale phylogeny and comparative genomics of the fungal order Sordariales.</title>
        <authorList>
            <person name="Hensen N."/>
            <person name="Bonometti L."/>
            <person name="Westerberg I."/>
            <person name="Brannstrom I.O."/>
            <person name="Guillou S."/>
            <person name="Cros-Aarteil S."/>
            <person name="Calhoun S."/>
            <person name="Haridas S."/>
            <person name="Kuo A."/>
            <person name="Mondo S."/>
            <person name="Pangilinan J."/>
            <person name="Riley R."/>
            <person name="LaButti K."/>
            <person name="Andreopoulos B."/>
            <person name="Lipzen A."/>
            <person name="Chen C."/>
            <person name="Yan M."/>
            <person name="Daum C."/>
            <person name="Ng V."/>
            <person name="Clum A."/>
            <person name="Steindorff A."/>
            <person name="Ohm R.A."/>
            <person name="Martin F."/>
            <person name="Silar P."/>
            <person name="Natvig D.O."/>
            <person name="Lalanne C."/>
            <person name="Gautier V."/>
            <person name="Ament-Velasquez S.L."/>
            <person name="Kruys A."/>
            <person name="Hutchinson M.I."/>
            <person name="Powell A.J."/>
            <person name="Barry K."/>
            <person name="Miller A.N."/>
            <person name="Grigoriev I.V."/>
            <person name="Debuchy R."/>
            <person name="Gladieux P."/>
            <person name="Hiltunen Thoren M."/>
            <person name="Johannesson H."/>
        </authorList>
    </citation>
    <scope>NUCLEOTIDE SEQUENCE</scope>
    <source>
        <strain evidence="1">CBS 731.68</strain>
    </source>
</reference>
<accession>A0AAN6U7Q6</accession>
<dbReference type="PANTHER" id="PTHR37015:SF2">
    <property type="entry name" value="REVERSE TRANSCRIPTASE DOMAIN-CONTAINING PROTEIN"/>
    <property type="match status" value="1"/>
</dbReference>
<dbReference type="PANTHER" id="PTHR37015">
    <property type="entry name" value="REVERSE TRANSCRIPTASE DOMAIN-CONTAINING PROTEIN"/>
    <property type="match status" value="1"/>
</dbReference>
<organism evidence="1 2">
    <name type="scientific">Parathielavia appendiculata</name>
    <dbReference type="NCBI Taxonomy" id="2587402"/>
    <lineage>
        <taxon>Eukaryota</taxon>
        <taxon>Fungi</taxon>
        <taxon>Dikarya</taxon>
        <taxon>Ascomycota</taxon>
        <taxon>Pezizomycotina</taxon>
        <taxon>Sordariomycetes</taxon>
        <taxon>Sordariomycetidae</taxon>
        <taxon>Sordariales</taxon>
        <taxon>Chaetomiaceae</taxon>
        <taxon>Parathielavia</taxon>
    </lineage>
</organism>
<protein>
    <recommendedName>
        <fullName evidence="3">Reverse transcriptase</fullName>
    </recommendedName>
</protein>
<evidence type="ECO:0000313" key="1">
    <source>
        <dbReference type="EMBL" id="KAK4127406.1"/>
    </source>
</evidence>
<dbReference type="RefSeq" id="XP_062651177.1">
    <property type="nucleotide sequence ID" value="XM_062788379.1"/>
</dbReference>
<dbReference type="EMBL" id="MU853224">
    <property type="protein sequence ID" value="KAK4127406.1"/>
    <property type="molecule type" value="Genomic_DNA"/>
</dbReference>
<name>A0AAN6U7Q6_9PEZI</name>
<evidence type="ECO:0000313" key="2">
    <source>
        <dbReference type="Proteomes" id="UP001302602"/>
    </source>
</evidence>
<dbReference type="AlphaFoldDB" id="A0AAN6U7Q6"/>
<dbReference type="CDD" id="cd01709">
    <property type="entry name" value="RT_like_1"/>
    <property type="match status" value="1"/>
</dbReference>
<dbReference type="Proteomes" id="UP001302602">
    <property type="component" value="Unassembled WGS sequence"/>
</dbReference>
<gene>
    <name evidence="1" type="ORF">N657DRAFT_565706</name>
</gene>
<proteinExistence type="predicted"/>
<evidence type="ECO:0008006" key="3">
    <source>
        <dbReference type="Google" id="ProtNLM"/>
    </source>
</evidence>
<sequence>MASTDILSQTLSSITAIKLDQLQKQKAAYEGKKRSLCEDVVSEVDTAKRAKKLLKGCEELRPLGLKKNPAFSSLEEFFDQAEYDPSVTEPMLKEYEAEIHSHLRAQTNKYDFASLYGKLVEEWTTSSNSNPASTAKGACFVVVGREQMHQQRATWEEYVFKAKETDGNAIKAYLNDVFSSKEATRALKALRDRLKKFQEDWKSQVHFDHTKLKIVIKGMLRSDILTEAKRTTLRDFLGNNVVLSEIASVLNMRMSTIANWKWDAPLIVEQRRNLNGRYRFHTDEDLLDTMFVYYVGLQWAAKLRELLMDFIRTDGVWSPDTKSISKSDARRRRFFLNDSITLRGNSVQADRDAHFDGIFLNQLPDSFDEVRDSYGGLGCQKGDTKSSHVQVVQELLQRLQTEIFMQTKFGREMTVIRSDFKWFGPSIPHSTIFAVLEFLGVDAEWKDFFKRVLEPEMRFEADRADTPTQTRKRGTLISTPLTDFLGESILFCLDYAVNQKADGTRLYRLHDDIWLWGSSEACAKAWSVITQFTDTMGLELNSDKTGSVRINRGNSTAASTVSSGALPKGDIKWGFLKLDPVTGRFSINQEEVDKHAEELRLQLSACRSVLDYIQAWNLYGNRFFANNFGRPANCYGRAHIDSMLSTFRRIQDKLFPDHPGGVGEHLKRTIASRFGISPSDIPDGYLYWPASMGGLGLQSPFITLLLSRRNVEKEPEKLLDKYLEEEEYAYARAKAIFEAAKDSASELSSSSSSHGSSSSFWLDAREFEDLRNEPFMSMDEFSRYRERTEPKLADAYRKLMMTPDATCVVSSGNVRAALPDGKSWSELSDYEKWVVQLYHKDMIARFDGVDVVDQGLLPMGLITMLRESRFRWQG</sequence>
<reference evidence="1" key="2">
    <citation type="submission" date="2023-05" db="EMBL/GenBank/DDBJ databases">
        <authorList>
            <consortium name="Lawrence Berkeley National Laboratory"/>
            <person name="Steindorff A."/>
            <person name="Hensen N."/>
            <person name="Bonometti L."/>
            <person name="Westerberg I."/>
            <person name="Brannstrom I.O."/>
            <person name="Guillou S."/>
            <person name="Cros-Aarteil S."/>
            <person name="Calhoun S."/>
            <person name="Haridas S."/>
            <person name="Kuo A."/>
            <person name="Mondo S."/>
            <person name="Pangilinan J."/>
            <person name="Riley R."/>
            <person name="Labutti K."/>
            <person name="Andreopoulos B."/>
            <person name="Lipzen A."/>
            <person name="Chen C."/>
            <person name="Yanf M."/>
            <person name="Daum C."/>
            <person name="Ng V."/>
            <person name="Clum A."/>
            <person name="Ohm R."/>
            <person name="Martin F."/>
            <person name="Silar P."/>
            <person name="Natvig D."/>
            <person name="Lalanne C."/>
            <person name="Gautier V."/>
            <person name="Ament-Velasquez S.L."/>
            <person name="Kruys A."/>
            <person name="Hutchinson M.I."/>
            <person name="Powell A.J."/>
            <person name="Barry K."/>
            <person name="Miller A.N."/>
            <person name="Grigoriev I.V."/>
            <person name="Debuchy R."/>
            <person name="Gladieux P."/>
            <person name="Thoren M.H."/>
            <person name="Johannesson H."/>
        </authorList>
    </citation>
    <scope>NUCLEOTIDE SEQUENCE</scope>
    <source>
        <strain evidence="1">CBS 731.68</strain>
    </source>
</reference>
<comment type="caution">
    <text evidence="1">The sequence shown here is derived from an EMBL/GenBank/DDBJ whole genome shotgun (WGS) entry which is preliminary data.</text>
</comment>